<reference evidence="1 2" key="1">
    <citation type="submission" date="2018-06" db="EMBL/GenBank/DDBJ databases">
        <authorList>
            <consortium name="Pathogen Informatics"/>
            <person name="Doyle S."/>
        </authorList>
    </citation>
    <scope>NUCLEOTIDE SEQUENCE [LARGE SCALE GENOMIC DNA]</scope>
    <source>
        <strain evidence="1 2">NCTC11661</strain>
    </source>
</reference>
<accession>A0A380ZZZ3</accession>
<sequence length="64" mass="7493">MVKITIYNEDRRFIDRITGDNLFIKIIDGIQCICKDTGNSVIDSYSIIYTLPKNFFIIKETENE</sequence>
<evidence type="ECO:0000313" key="2">
    <source>
        <dbReference type="Proteomes" id="UP000255515"/>
    </source>
</evidence>
<protein>
    <submittedName>
        <fullName evidence="1">Uncharacterized protein</fullName>
    </submittedName>
</protein>
<organism evidence="1 2">
    <name type="scientific">Bergeyella zoohelcum</name>
    <dbReference type="NCBI Taxonomy" id="1015"/>
    <lineage>
        <taxon>Bacteria</taxon>
        <taxon>Pseudomonadati</taxon>
        <taxon>Bacteroidota</taxon>
        <taxon>Flavobacteriia</taxon>
        <taxon>Flavobacteriales</taxon>
        <taxon>Weeksellaceae</taxon>
        <taxon>Bergeyella</taxon>
    </lineage>
</organism>
<gene>
    <name evidence="1" type="ORF">NCTC11661_02297</name>
</gene>
<dbReference type="Proteomes" id="UP000255515">
    <property type="component" value="Unassembled WGS sequence"/>
</dbReference>
<dbReference type="AlphaFoldDB" id="A0A380ZZZ3"/>
<name>A0A380ZZZ3_9FLAO</name>
<proteinExistence type="predicted"/>
<evidence type="ECO:0000313" key="1">
    <source>
        <dbReference type="EMBL" id="SUV53150.1"/>
    </source>
</evidence>
<dbReference type="EMBL" id="UFTJ01000005">
    <property type="protein sequence ID" value="SUV53150.1"/>
    <property type="molecule type" value="Genomic_DNA"/>
</dbReference>